<sequence length="132" mass="14664">MRTPSTSIPLSMLDPREPHAANSHRLQFPLGLLFFAPLLLNLLSGFPEPLQFCLLGPSVKLSLVSLLFMLVLILVIIALLGLALYHCGFFFFPDILNSLCCPLPIRELLVLPFLLCSKLATLQLAPDRIRDP</sequence>
<keyword evidence="1" id="KW-0812">Transmembrane</keyword>
<name>A0A5N6YLP8_9EURO</name>
<evidence type="ECO:0000256" key="1">
    <source>
        <dbReference type="SAM" id="Phobius"/>
    </source>
</evidence>
<protein>
    <submittedName>
        <fullName evidence="2">Uncharacterized protein</fullName>
    </submittedName>
</protein>
<proteinExistence type="predicted"/>
<organism evidence="2">
    <name type="scientific">Aspergillus arachidicola</name>
    <dbReference type="NCBI Taxonomy" id="656916"/>
    <lineage>
        <taxon>Eukaryota</taxon>
        <taxon>Fungi</taxon>
        <taxon>Dikarya</taxon>
        <taxon>Ascomycota</taxon>
        <taxon>Pezizomycotina</taxon>
        <taxon>Eurotiomycetes</taxon>
        <taxon>Eurotiomycetidae</taxon>
        <taxon>Eurotiales</taxon>
        <taxon>Aspergillaceae</taxon>
        <taxon>Aspergillus</taxon>
        <taxon>Aspergillus subgen. Circumdati</taxon>
    </lineage>
</organism>
<keyword evidence="1" id="KW-0472">Membrane</keyword>
<dbReference type="AlphaFoldDB" id="A0A5N6YLP8"/>
<evidence type="ECO:0000313" key="2">
    <source>
        <dbReference type="EMBL" id="KAE8346317.1"/>
    </source>
</evidence>
<gene>
    <name evidence="2" type="ORF">BDV24DRAFT_158561</name>
</gene>
<feature type="transmembrane region" description="Helical" evidence="1">
    <location>
        <begin position="61"/>
        <end position="85"/>
    </location>
</feature>
<reference evidence="2" key="1">
    <citation type="submission" date="2019-04" db="EMBL/GenBank/DDBJ databases">
        <title>Friends and foes A comparative genomics study of 23 Aspergillus species from section Flavi.</title>
        <authorList>
            <consortium name="DOE Joint Genome Institute"/>
            <person name="Kjaerbolling I."/>
            <person name="Vesth T."/>
            <person name="Frisvad J.C."/>
            <person name="Nybo J.L."/>
            <person name="Theobald S."/>
            <person name="Kildgaard S."/>
            <person name="Isbrandt T."/>
            <person name="Kuo A."/>
            <person name="Sato A."/>
            <person name="Lyhne E.K."/>
            <person name="Kogle M.E."/>
            <person name="Wiebenga A."/>
            <person name="Kun R.S."/>
            <person name="Lubbers R.J."/>
            <person name="Makela M.R."/>
            <person name="Barry K."/>
            <person name="Chovatia M."/>
            <person name="Clum A."/>
            <person name="Daum C."/>
            <person name="Haridas S."/>
            <person name="He G."/>
            <person name="LaButti K."/>
            <person name="Lipzen A."/>
            <person name="Mondo S."/>
            <person name="Riley R."/>
            <person name="Salamov A."/>
            <person name="Simmons B.A."/>
            <person name="Magnuson J.K."/>
            <person name="Henrissat B."/>
            <person name="Mortensen U.H."/>
            <person name="Larsen T.O."/>
            <person name="Devries R.P."/>
            <person name="Grigoriev I.V."/>
            <person name="Machida M."/>
            <person name="Baker S.E."/>
            <person name="Andersen M.R."/>
        </authorList>
    </citation>
    <scope>NUCLEOTIDE SEQUENCE</scope>
    <source>
        <strain evidence="2">CBS 117612</strain>
    </source>
</reference>
<keyword evidence="1" id="KW-1133">Transmembrane helix</keyword>
<dbReference type="EMBL" id="ML737116">
    <property type="protein sequence ID" value="KAE8346317.1"/>
    <property type="molecule type" value="Genomic_DNA"/>
</dbReference>
<accession>A0A5N6YLP8</accession>
<dbReference type="Proteomes" id="UP000325558">
    <property type="component" value="Unassembled WGS sequence"/>
</dbReference>